<protein>
    <submittedName>
        <fullName evidence="8">Starch-binding associating with outer membrane</fullName>
    </submittedName>
</protein>
<evidence type="ECO:0000313" key="9">
    <source>
        <dbReference type="Proteomes" id="UP000186917"/>
    </source>
</evidence>
<evidence type="ECO:0000256" key="1">
    <source>
        <dbReference type="ARBA" id="ARBA00004442"/>
    </source>
</evidence>
<dbReference type="AlphaFoldDB" id="A0A173MPE6"/>
<accession>A0A173MPE6</accession>
<dbReference type="Gene3D" id="1.25.40.390">
    <property type="match status" value="1"/>
</dbReference>
<dbReference type="EMBL" id="FTOR01000001">
    <property type="protein sequence ID" value="SIS75138.1"/>
    <property type="molecule type" value="Genomic_DNA"/>
</dbReference>
<keyword evidence="4" id="KW-0472">Membrane</keyword>
<keyword evidence="3" id="KW-0732">Signal</keyword>
<evidence type="ECO:0000256" key="4">
    <source>
        <dbReference type="ARBA" id="ARBA00023136"/>
    </source>
</evidence>
<dbReference type="InterPro" id="IPR011990">
    <property type="entry name" value="TPR-like_helical_dom_sf"/>
</dbReference>
<keyword evidence="9" id="KW-1185">Reference proteome</keyword>
<organism evidence="8 9">
    <name type="scientific">Filimonas lacunae</name>
    <dbReference type="NCBI Taxonomy" id="477680"/>
    <lineage>
        <taxon>Bacteria</taxon>
        <taxon>Pseudomonadati</taxon>
        <taxon>Bacteroidota</taxon>
        <taxon>Chitinophagia</taxon>
        <taxon>Chitinophagales</taxon>
        <taxon>Chitinophagaceae</taxon>
        <taxon>Filimonas</taxon>
    </lineage>
</organism>
<dbReference type="PROSITE" id="PS51257">
    <property type="entry name" value="PROKAR_LIPOPROTEIN"/>
    <property type="match status" value="1"/>
</dbReference>
<dbReference type="OrthoDB" id="618454at2"/>
<comment type="subcellular location">
    <subcellularLocation>
        <location evidence="1">Cell outer membrane</location>
    </subcellularLocation>
</comment>
<dbReference type="GO" id="GO:0009279">
    <property type="term" value="C:cell outer membrane"/>
    <property type="evidence" value="ECO:0007669"/>
    <property type="project" value="UniProtKB-SubCell"/>
</dbReference>
<evidence type="ECO:0000256" key="3">
    <source>
        <dbReference type="ARBA" id="ARBA00022729"/>
    </source>
</evidence>
<dbReference type="InterPro" id="IPR012944">
    <property type="entry name" value="SusD_RagB_dom"/>
</dbReference>
<evidence type="ECO:0000259" key="7">
    <source>
        <dbReference type="Pfam" id="PF14322"/>
    </source>
</evidence>
<evidence type="ECO:0000256" key="2">
    <source>
        <dbReference type="ARBA" id="ARBA00006275"/>
    </source>
</evidence>
<sequence>MKQVLFSLLILTGMATVSCNKDFLERTPKDQQVEETFYKTPQDAYSALVATYSVLNWDGFGNIWLAAEIASDNCFGGGGLADNGQRQVDRFERWDDHGKAAWKKCYYGIFRANVLLQKIEGIDFGSQAALKTRYIGEAHFLRAYFYFDLIRMYGHVPLLTEPIEGDNYYIPQASPDSVYALIASDLKTSASLLTASAQAFSAIPATEYGRVTKWAAEALLGRVFLYYTGYYGKTEIPGACTKQDAITAIDDVINISGHNLLTDYRSLFRASAVSSGVAFGGQNNAEGVFTIQYTNQGLANWDQQNGNRVQVMVGLRGIDRISYYYKGWGSATVSPKLYNAYEAADSIRRKASFMAIAEEGIDFTPSSDQFQYTGYFWKKYTPLVQNKPDDNGGDFQIDNYDNYVVIRFADVLLMGAELNLLSDLGKAQLYYNRVRDRAFKNDITHRKILTGDAAGVKLVLEERRLELALEGMRYWDLLRQGTTAAKQAIDNATGDDFNVTFRAETQGLFAIPQTQIDQSNSTITQNPGWIQ</sequence>
<dbReference type="Pfam" id="PF07980">
    <property type="entry name" value="SusD_RagB"/>
    <property type="match status" value="1"/>
</dbReference>
<dbReference type="RefSeq" id="WP_076376219.1">
    <property type="nucleotide sequence ID" value="NZ_AP017422.1"/>
</dbReference>
<dbReference type="Proteomes" id="UP000186917">
    <property type="component" value="Unassembled WGS sequence"/>
</dbReference>
<feature type="domain" description="SusD-like N-terminal" evidence="7">
    <location>
        <begin position="92"/>
        <end position="225"/>
    </location>
</feature>
<dbReference type="InterPro" id="IPR033985">
    <property type="entry name" value="SusD-like_N"/>
</dbReference>
<keyword evidence="5" id="KW-0998">Cell outer membrane</keyword>
<gene>
    <name evidence="8" type="ORF">SAMN05421788_101993</name>
</gene>
<feature type="domain" description="RagB/SusD" evidence="6">
    <location>
        <begin position="368"/>
        <end position="529"/>
    </location>
</feature>
<dbReference type="Pfam" id="PF14322">
    <property type="entry name" value="SusD-like_3"/>
    <property type="match status" value="1"/>
</dbReference>
<reference evidence="9" key="1">
    <citation type="submission" date="2017-01" db="EMBL/GenBank/DDBJ databases">
        <authorList>
            <person name="Varghese N."/>
            <person name="Submissions S."/>
        </authorList>
    </citation>
    <scope>NUCLEOTIDE SEQUENCE [LARGE SCALE GENOMIC DNA]</scope>
    <source>
        <strain evidence="9">DSM 21054</strain>
    </source>
</reference>
<dbReference type="CDD" id="cd08977">
    <property type="entry name" value="SusD"/>
    <property type="match status" value="1"/>
</dbReference>
<evidence type="ECO:0000256" key="5">
    <source>
        <dbReference type="ARBA" id="ARBA00023237"/>
    </source>
</evidence>
<dbReference type="KEGG" id="fln:FLA_5606"/>
<proteinExistence type="inferred from homology"/>
<dbReference type="SUPFAM" id="SSF48452">
    <property type="entry name" value="TPR-like"/>
    <property type="match status" value="1"/>
</dbReference>
<dbReference type="STRING" id="477680.SAMN05421788_101993"/>
<comment type="similarity">
    <text evidence="2">Belongs to the SusD family.</text>
</comment>
<name>A0A173MPE6_9BACT</name>
<evidence type="ECO:0000313" key="8">
    <source>
        <dbReference type="EMBL" id="SIS75138.1"/>
    </source>
</evidence>
<evidence type="ECO:0000259" key="6">
    <source>
        <dbReference type="Pfam" id="PF07980"/>
    </source>
</evidence>